<keyword evidence="3" id="KW-0804">Transcription</keyword>
<dbReference type="InterPro" id="IPR009057">
    <property type="entry name" value="Homeodomain-like_sf"/>
</dbReference>
<protein>
    <submittedName>
        <fullName evidence="5">Bacillibactin transport regulator</fullName>
    </submittedName>
</protein>
<dbReference type="AlphaFoldDB" id="A0A174EG82"/>
<evidence type="ECO:0000259" key="4">
    <source>
        <dbReference type="PROSITE" id="PS01124"/>
    </source>
</evidence>
<gene>
    <name evidence="5" type="primary">btr</name>
    <name evidence="5" type="ORF">ERS852392_02912</name>
</gene>
<dbReference type="Proteomes" id="UP000095395">
    <property type="component" value="Unassembled WGS sequence"/>
</dbReference>
<keyword evidence="2" id="KW-0238">DNA-binding</keyword>
<evidence type="ECO:0000256" key="2">
    <source>
        <dbReference type="ARBA" id="ARBA00023125"/>
    </source>
</evidence>
<proteinExistence type="predicted"/>
<feature type="domain" description="HTH araC/xylS-type" evidence="4">
    <location>
        <begin position="45"/>
        <end position="142"/>
    </location>
</feature>
<dbReference type="SMART" id="SM00342">
    <property type="entry name" value="HTH_ARAC"/>
    <property type="match status" value="1"/>
</dbReference>
<dbReference type="SUPFAM" id="SSF46689">
    <property type="entry name" value="Homeodomain-like"/>
    <property type="match status" value="1"/>
</dbReference>
<evidence type="ECO:0000313" key="6">
    <source>
        <dbReference type="Proteomes" id="UP000095395"/>
    </source>
</evidence>
<dbReference type="Pfam" id="PF12833">
    <property type="entry name" value="HTH_18"/>
    <property type="match status" value="1"/>
</dbReference>
<dbReference type="PRINTS" id="PR00032">
    <property type="entry name" value="HTHARAC"/>
</dbReference>
<dbReference type="InterPro" id="IPR020449">
    <property type="entry name" value="Tscrpt_reg_AraC-type_HTH"/>
</dbReference>
<evidence type="ECO:0000256" key="1">
    <source>
        <dbReference type="ARBA" id="ARBA00023015"/>
    </source>
</evidence>
<dbReference type="EMBL" id="CYYR01000024">
    <property type="protein sequence ID" value="CUO35439.1"/>
    <property type="molecule type" value="Genomic_DNA"/>
</dbReference>
<dbReference type="PROSITE" id="PS00041">
    <property type="entry name" value="HTH_ARAC_FAMILY_1"/>
    <property type="match status" value="1"/>
</dbReference>
<dbReference type="PANTHER" id="PTHR43280:SF2">
    <property type="entry name" value="HTH-TYPE TRANSCRIPTIONAL REGULATOR EXSA"/>
    <property type="match status" value="1"/>
</dbReference>
<organism evidence="5 6">
    <name type="scientific">Roseburia inulinivorans</name>
    <dbReference type="NCBI Taxonomy" id="360807"/>
    <lineage>
        <taxon>Bacteria</taxon>
        <taxon>Bacillati</taxon>
        <taxon>Bacillota</taxon>
        <taxon>Clostridia</taxon>
        <taxon>Lachnospirales</taxon>
        <taxon>Lachnospiraceae</taxon>
        <taxon>Roseburia</taxon>
    </lineage>
</organism>
<dbReference type="GO" id="GO:0043565">
    <property type="term" value="F:sequence-specific DNA binding"/>
    <property type="evidence" value="ECO:0007669"/>
    <property type="project" value="InterPro"/>
</dbReference>
<accession>A0A174EG82</accession>
<dbReference type="Gene3D" id="1.10.10.60">
    <property type="entry name" value="Homeodomain-like"/>
    <property type="match status" value="2"/>
</dbReference>
<dbReference type="RefSeq" id="WP_055302832.1">
    <property type="nucleotide sequence ID" value="NZ_CYYR01000024.1"/>
</dbReference>
<name>A0A174EG82_9FIRM</name>
<keyword evidence="1" id="KW-0805">Transcription regulation</keyword>
<dbReference type="InterPro" id="IPR018062">
    <property type="entry name" value="HTH_AraC-typ_CS"/>
</dbReference>
<dbReference type="PANTHER" id="PTHR43280">
    <property type="entry name" value="ARAC-FAMILY TRANSCRIPTIONAL REGULATOR"/>
    <property type="match status" value="1"/>
</dbReference>
<dbReference type="PROSITE" id="PS01124">
    <property type="entry name" value="HTH_ARAC_FAMILY_2"/>
    <property type="match status" value="1"/>
</dbReference>
<evidence type="ECO:0000256" key="3">
    <source>
        <dbReference type="ARBA" id="ARBA00023163"/>
    </source>
</evidence>
<dbReference type="InterPro" id="IPR018060">
    <property type="entry name" value="HTH_AraC"/>
</dbReference>
<reference evidence="5 6" key="1">
    <citation type="submission" date="2015-09" db="EMBL/GenBank/DDBJ databases">
        <authorList>
            <consortium name="Pathogen Informatics"/>
        </authorList>
    </citation>
    <scope>NUCLEOTIDE SEQUENCE [LARGE SCALE GENOMIC DNA]</scope>
    <source>
        <strain evidence="5 6">2789STDY5608835</strain>
    </source>
</reference>
<dbReference type="GO" id="GO:0003700">
    <property type="term" value="F:DNA-binding transcription factor activity"/>
    <property type="evidence" value="ECO:0007669"/>
    <property type="project" value="InterPro"/>
</dbReference>
<evidence type="ECO:0000313" key="5">
    <source>
        <dbReference type="EMBL" id="CUO35439.1"/>
    </source>
</evidence>
<sequence>MDDNLNQLGQKASQSVLDMIRWTNYLIDCTFQYEESVQKNYSLNEKVDQYIREHYRENIGRTEIAEQFYLAPEYLSKTYKKLTGRTIKDTITEYRIDEAKRMLERGERVSDVAETVGFDNFTYFSTIFKKYTGVSPNQYCKK</sequence>